<evidence type="ECO:0000256" key="9">
    <source>
        <dbReference type="ARBA" id="ARBA00023136"/>
    </source>
</evidence>
<keyword evidence="5" id="KW-0997">Cell inner membrane</keyword>
<dbReference type="Gene3D" id="3.30.1150.10">
    <property type="match status" value="1"/>
</dbReference>
<keyword evidence="9" id="KW-0472">Membrane</keyword>
<dbReference type="PROSITE" id="PS52015">
    <property type="entry name" value="TONB_CTD"/>
    <property type="match status" value="1"/>
</dbReference>
<evidence type="ECO:0000256" key="10">
    <source>
        <dbReference type="SAM" id="MobiDB-lite"/>
    </source>
</evidence>
<protein>
    <submittedName>
        <fullName evidence="12">Protein TonB</fullName>
    </submittedName>
</protein>
<feature type="compositionally biased region" description="Low complexity" evidence="10">
    <location>
        <begin position="126"/>
        <end position="147"/>
    </location>
</feature>
<dbReference type="PANTHER" id="PTHR33446:SF2">
    <property type="entry name" value="PROTEIN TONB"/>
    <property type="match status" value="1"/>
</dbReference>
<evidence type="ECO:0000256" key="4">
    <source>
        <dbReference type="ARBA" id="ARBA00022475"/>
    </source>
</evidence>
<dbReference type="Proteomes" id="UP000681075">
    <property type="component" value="Unassembled WGS sequence"/>
</dbReference>
<dbReference type="InterPro" id="IPR037682">
    <property type="entry name" value="TonB_C"/>
</dbReference>
<comment type="subcellular location">
    <subcellularLocation>
        <location evidence="1">Cell inner membrane</location>
        <topology evidence="1">Single-pass membrane protein</topology>
        <orientation evidence="1">Periplasmic side</orientation>
    </subcellularLocation>
</comment>
<feature type="region of interest" description="Disordered" evidence="10">
    <location>
        <begin position="120"/>
        <end position="147"/>
    </location>
</feature>
<evidence type="ECO:0000256" key="6">
    <source>
        <dbReference type="ARBA" id="ARBA00022692"/>
    </source>
</evidence>
<dbReference type="GO" id="GO:0031992">
    <property type="term" value="F:energy transducer activity"/>
    <property type="evidence" value="ECO:0007669"/>
    <property type="project" value="TreeGrafter"/>
</dbReference>
<gene>
    <name evidence="12" type="primary">tonB-1</name>
    <name evidence="12" type="ORF">TMPK1_33460</name>
</gene>
<comment type="caution">
    <text evidence="12">The sequence shown here is derived from an EMBL/GenBank/DDBJ whole genome shotgun (WGS) entry which is preliminary data.</text>
</comment>
<dbReference type="Pfam" id="PF03544">
    <property type="entry name" value="TonB_C"/>
    <property type="match status" value="1"/>
</dbReference>
<sequence length="245" mass="25694">MTMPARKLQPVAILPPAPAAARPALRLVQNSIVVTPPPARANRHTAYLIALVAHVGVAALFFLQPKQATEIPVDTLAVELMAPPQPKALPPRVPTLTQITETAPQLPMPAPVLSPWPSPLARTAMPSAPRTESAATPTPAAAPSAPAAASEREAWIASIAAQLEHSKRYPRAAKSRGLQGVAIVRVRVDRNGNVLSAQLERSAGSEMLDEEASTLAARAQPLPAAPAMLGAGPFDLLLPVSFRLN</sequence>
<dbReference type="InterPro" id="IPR006260">
    <property type="entry name" value="TonB/TolA_C"/>
</dbReference>
<dbReference type="NCBIfam" id="TIGR01352">
    <property type="entry name" value="tonB_Cterm"/>
    <property type="match status" value="1"/>
</dbReference>
<dbReference type="AlphaFoldDB" id="A0A8S8XGW2"/>
<keyword evidence="6" id="KW-0812">Transmembrane</keyword>
<evidence type="ECO:0000256" key="2">
    <source>
        <dbReference type="ARBA" id="ARBA00006555"/>
    </source>
</evidence>
<keyword evidence="7" id="KW-0653">Protein transport</keyword>
<evidence type="ECO:0000256" key="3">
    <source>
        <dbReference type="ARBA" id="ARBA00022448"/>
    </source>
</evidence>
<accession>A0A8S8XGW2</accession>
<organism evidence="12 13">
    <name type="scientific">Roseiterribacter gracilis</name>
    <dbReference type="NCBI Taxonomy" id="2812848"/>
    <lineage>
        <taxon>Bacteria</taxon>
        <taxon>Pseudomonadati</taxon>
        <taxon>Pseudomonadota</taxon>
        <taxon>Alphaproteobacteria</taxon>
        <taxon>Rhodospirillales</taxon>
        <taxon>Roseiterribacteraceae</taxon>
        <taxon>Roseiterribacter</taxon>
    </lineage>
</organism>
<evidence type="ECO:0000256" key="7">
    <source>
        <dbReference type="ARBA" id="ARBA00022927"/>
    </source>
</evidence>
<dbReference type="SUPFAM" id="SSF74653">
    <property type="entry name" value="TolA/TonB C-terminal domain"/>
    <property type="match status" value="1"/>
</dbReference>
<keyword evidence="3" id="KW-0813">Transport</keyword>
<dbReference type="InterPro" id="IPR051045">
    <property type="entry name" value="TonB-dependent_transducer"/>
</dbReference>
<dbReference type="RefSeq" id="WP_420244456.1">
    <property type="nucleotide sequence ID" value="NZ_BOPV01000001.1"/>
</dbReference>
<feature type="domain" description="TonB C-terminal" evidence="11">
    <location>
        <begin position="154"/>
        <end position="245"/>
    </location>
</feature>
<evidence type="ECO:0000256" key="5">
    <source>
        <dbReference type="ARBA" id="ARBA00022519"/>
    </source>
</evidence>
<proteinExistence type="inferred from homology"/>
<comment type="similarity">
    <text evidence="2">Belongs to the TonB family.</text>
</comment>
<keyword evidence="4" id="KW-1003">Cell membrane</keyword>
<evidence type="ECO:0000259" key="11">
    <source>
        <dbReference type="PROSITE" id="PS52015"/>
    </source>
</evidence>
<evidence type="ECO:0000256" key="1">
    <source>
        <dbReference type="ARBA" id="ARBA00004383"/>
    </source>
</evidence>
<evidence type="ECO:0000256" key="8">
    <source>
        <dbReference type="ARBA" id="ARBA00022989"/>
    </source>
</evidence>
<reference evidence="12" key="1">
    <citation type="submission" date="2021-02" db="EMBL/GenBank/DDBJ databases">
        <title>Genome sequence of Rhodospirillales sp. strain TMPK1 isolated from soil.</title>
        <authorList>
            <person name="Nakai R."/>
            <person name="Kusada H."/>
            <person name="Tamaki H."/>
        </authorList>
    </citation>
    <scope>NUCLEOTIDE SEQUENCE</scope>
    <source>
        <strain evidence="12">TMPK1</strain>
    </source>
</reference>
<dbReference type="GO" id="GO:0055085">
    <property type="term" value="P:transmembrane transport"/>
    <property type="evidence" value="ECO:0007669"/>
    <property type="project" value="InterPro"/>
</dbReference>
<evidence type="ECO:0000313" key="13">
    <source>
        <dbReference type="Proteomes" id="UP000681075"/>
    </source>
</evidence>
<keyword evidence="13" id="KW-1185">Reference proteome</keyword>
<keyword evidence="8" id="KW-1133">Transmembrane helix</keyword>
<dbReference type="PANTHER" id="PTHR33446">
    <property type="entry name" value="PROTEIN TONB-RELATED"/>
    <property type="match status" value="1"/>
</dbReference>
<dbReference type="EMBL" id="BOPV01000001">
    <property type="protein sequence ID" value="GIL41109.1"/>
    <property type="molecule type" value="Genomic_DNA"/>
</dbReference>
<evidence type="ECO:0000313" key="12">
    <source>
        <dbReference type="EMBL" id="GIL41109.1"/>
    </source>
</evidence>
<dbReference type="GO" id="GO:0015031">
    <property type="term" value="P:protein transport"/>
    <property type="evidence" value="ECO:0007669"/>
    <property type="project" value="UniProtKB-KW"/>
</dbReference>
<name>A0A8S8XGW2_9PROT</name>
<dbReference type="GO" id="GO:0098797">
    <property type="term" value="C:plasma membrane protein complex"/>
    <property type="evidence" value="ECO:0007669"/>
    <property type="project" value="TreeGrafter"/>
</dbReference>